<reference evidence="2" key="1">
    <citation type="journal article" date="2014" name="Genome Announc.">
        <title>Draft genome sequence of the plant-pathogenic soil fungus Rhizoctonia solani anastomosis group 3 strain Rhs1AP.</title>
        <authorList>
            <person name="Cubeta M.A."/>
            <person name="Thomas E."/>
            <person name="Dean R.A."/>
            <person name="Jabaji S."/>
            <person name="Neate S.M."/>
            <person name="Tavantzis S."/>
            <person name="Toda T."/>
            <person name="Vilgalys R."/>
            <person name="Bharathan N."/>
            <person name="Fedorova-Abrams N."/>
            <person name="Pakala S.B."/>
            <person name="Pakala S.M."/>
            <person name="Zafar N."/>
            <person name="Joardar V."/>
            <person name="Losada L."/>
            <person name="Nierman W.C."/>
        </authorList>
    </citation>
    <scope>NUCLEOTIDE SEQUENCE [LARGE SCALE GENOMIC DNA]</scope>
    <source>
        <strain evidence="2">AG-3</strain>
    </source>
</reference>
<dbReference type="Proteomes" id="UP000030108">
    <property type="component" value="Unassembled WGS sequence"/>
</dbReference>
<evidence type="ECO:0000313" key="1">
    <source>
        <dbReference type="EMBL" id="EUC64868.1"/>
    </source>
</evidence>
<accession>X8JPF6</accession>
<organism evidence="1 2">
    <name type="scientific">Rhizoctonia solani AG-3 Rhs1AP</name>
    <dbReference type="NCBI Taxonomy" id="1086054"/>
    <lineage>
        <taxon>Eukaryota</taxon>
        <taxon>Fungi</taxon>
        <taxon>Dikarya</taxon>
        <taxon>Basidiomycota</taxon>
        <taxon>Agaricomycotina</taxon>
        <taxon>Agaricomycetes</taxon>
        <taxon>Cantharellales</taxon>
        <taxon>Ceratobasidiaceae</taxon>
        <taxon>Rhizoctonia</taxon>
    </lineage>
</organism>
<protein>
    <submittedName>
        <fullName evidence="1">Uncharacterized protein</fullName>
    </submittedName>
</protein>
<dbReference type="EMBL" id="JATN01000312">
    <property type="protein sequence ID" value="EUC64868.1"/>
    <property type="molecule type" value="Genomic_DNA"/>
</dbReference>
<dbReference type="AlphaFoldDB" id="X8JPF6"/>
<proteinExistence type="predicted"/>
<comment type="caution">
    <text evidence="1">The sequence shown here is derived from an EMBL/GenBank/DDBJ whole genome shotgun (WGS) entry which is preliminary data.</text>
</comment>
<dbReference type="OrthoDB" id="3200265at2759"/>
<gene>
    <name evidence="1" type="ORF">RSOL_493680</name>
</gene>
<name>X8JPF6_9AGAM</name>
<sequence length="166" mass="17740">MDRFGPGYAAHTHIPTIPSRFVSTGLSGAYRITIQEIIYSQYIHPTSLITSFSMHFARLALMSALAAIGQAALIRIRQDDSDSSVGKPVSVGLAANRSTTALNTFGTTNQSVNFLTMPTTLCVVPMFASEAGMKNTTDLLITQQALEICPQAKSIVVSEINSTVTA</sequence>
<evidence type="ECO:0000313" key="2">
    <source>
        <dbReference type="Proteomes" id="UP000030108"/>
    </source>
</evidence>